<dbReference type="Gene3D" id="3.30.260.10">
    <property type="entry name" value="TCP-1-like chaperonin intermediate domain"/>
    <property type="match status" value="1"/>
</dbReference>
<evidence type="ECO:0000256" key="3">
    <source>
        <dbReference type="ARBA" id="ARBA00022840"/>
    </source>
</evidence>
<dbReference type="GO" id="GO:0140662">
    <property type="term" value="F:ATP-dependent protein folding chaperone"/>
    <property type="evidence" value="ECO:0007669"/>
    <property type="project" value="InterPro"/>
</dbReference>
<dbReference type="PANTHER" id="PTHR11353">
    <property type="entry name" value="CHAPERONIN"/>
    <property type="match status" value="1"/>
</dbReference>
<dbReference type="PROSITE" id="PS00750">
    <property type="entry name" value="TCP1_1"/>
    <property type="match status" value="1"/>
</dbReference>
<keyword evidence="8" id="KW-1185">Reference proteome</keyword>
<dbReference type="InterPro" id="IPR002194">
    <property type="entry name" value="Chaperonin_TCP-1_CS"/>
</dbReference>
<dbReference type="InterPro" id="IPR027410">
    <property type="entry name" value="TCP-1-like_intermed_sf"/>
</dbReference>
<dbReference type="AlphaFoldDB" id="A0A370IKJ5"/>
<dbReference type="InterPro" id="IPR002423">
    <property type="entry name" value="Cpn60/GroEL/TCP-1"/>
</dbReference>
<dbReference type="SUPFAM" id="SSF52029">
    <property type="entry name" value="GroEL apical domain-like"/>
    <property type="match status" value="1"/>
</dbReference>
<keyword evidence="4 5" id="KW-0143">Chaperone</keyword>
<accession>A0A370IKJ5</accession>
<reference evidence="7 8" key="1">
    <citation type="submission" date="2018-07" db="EMBL/GenBank/DDBJ databases">
        <title>Genome sequence of extremly halophilic archaeon Halopelagius longus strain BC12-B1.</title>
        <authorList>
            <person name="Zhang X."/>
        </authorList>
    </citation>
    <scope>NUCLEOTIDE SEQUENCE [LARGE SCALE GENOMIC DNA]</scope>
    <source>
        <strain evidence="7 8">BC12-B1</strain>
    </source>
</reference>
<evidence type="ECO:0000313" key="8">
    <source>
        <dbReference type="Proteomes" id="UP000255421"/>
    </source>
</evidence>
<dbReference type="InterPro" id="IPR027413">
    <property type="entry name" value="GROEL-like_equatorial_sf"/>
</dbReference>
<feature type="region of interest" description="Disordered" evidence="6">
    <location>
        <begin position="534"/>
        <end position="554"/>
    </location>
</feature>
<evidence type="ECO:0000256" key="1">
    <source>
        <dbReference type="ARBA" id="ARBA00008020"/>
    </source>
</evidence>
<dbReference type="GO" id="GO:0005524">
    <property type="term" value="F:ATP binding"/>
    <property type="evidence" value="ECO:0007669"/>
    <property type="project" value="UniProtKB-KW"/>
</dbReference>
<dbReference type="Gene3D" id="1.10.560.10">
    <property type="entry name" value="GroEL-like equatorial domain"/>
    <property type="match status" value="1"/>
</dbReference>
<evidence type="ECO:0000256" key="5">
    <source>
        <dbReference type="RuleBase" id="RU004187"/>
    </source>
</evidence>
<name>A0A370IKJ5_9EURY</name>
<dbReference type="SUPFAM" id="SSF48592">
    <property type="entry name" value="GroEL equatorial domain-like"/>
    <property type="match status" value="1"/>
</dbReference>
<evidence type="ECO:0000256" key="4">
    <source>
        <dbReference type="ARBA" id="ARBA00023186"/>
    </source>
</evidence>
<organism evidence="7 8">
    <name type="scientific">Halopelagius longus</name>
    <dbReference type="NCBI Taxonomy" id="1236180"/>
    <lineage>
        <taxon>Archaea</taxon>
        <taxon>Methanobacteriati</taxon>
        <taxon>Methanobacteriota</taxon>
        <taxon>Stenosarchaea group</taxon>
        <taxon>Halobacteria</taxon>
        <taxon>Halobacteriales</taxon>
        <taxon>Haloferacaceae</taxon>
    </lineage>
</organism>
<evidence type="ECO:0000256" key="6">
    <source>
        <dbReference type="SAM" id="MobiDB-lite"/>
    </source>
</evidence>
<dbReference type="PRINTS" id="PR00304">
    <property type="entry name" value="TCOMPLEXTCP1"/>
</dbReference>
<gene>
    <name evidence="7" type="ORF">DWB78_15495</name>
</gene>
<dbReference type="InterPro" id="IPR027409">
    <property type="entry name" value="GroEL-like_apical_dom_sf"/>
</dbReference>
<proteinExistence type="inferred from homology"/>
<evidence type="ECO:0000256" key="2">
    <source>
        <dbReference type="ARBA" id="ARBA00022741"/>
    </source>
</evidence>
<dbReference type="Proteomes" id="UP000255421">
    <property type="component" value="Unassembled WGS sequence"/>
</dbReference>
<keyword evidence="3 5" id="KW-0067">ATP-binding</keyword>
<sequence>MATNERYTGWSTVPGPETRRMIRDASEEMGGLVRSTLGPFGLDKMVVRRMPDDELRWFVSNDGSAIVEEFEGETDHPVAQRFVRAVENHEADYGDGSTTFVLLASELTTAAMDLVDRGVHPNDVIEGFSIGAQRTLERWNEATIPLTNAAGRLDRDRLRAVATTGMTNGREGEWQLGEFADTVVDAVLRVSDPKTGSVRLDHAKTVAVPGGSVSDSTLVDGVVLPETVVTGERLLPATGPVLLVDGSLKPRNLSANVNVSVEDDADTERIANGSRDSERIAATIAATGAVAVVVTGDADMAVAKELARHGAILLRNVKHTDFEYIKRATGATHRGPVRPNERIDPDILGHATVRFRDAGRDDDWVAFEPPAAAESPACTLVVRGGTQAAAEEAERRVRDSKNALRACVITPKALPAGGAAETAAAHAVRELAPRFGGREQLAVERFADVLESVPKTLARNAGLDPMDALADLRSRYAAGHRRTAISSDGSVVDDVTADGGGLDPYQIRVSGLIRAVEFVTALVRIDGVLLDERPPTAGRVLDDPETGPEGAMDG</sequence>
<dbReference type="GO" id="GO:0051082">
    <property type="term" value="F:unfolded protein binding"/>
    <property type="evidence" value="ECO:0007669"/>
    <property type="project" value="InterPro"/>
</dbReference>
<evidence type="ECO:0000313" key="7">
    <source>
        <dbReference type="EMBL" id="RDI70034.1"/>
    </source>
</evidence>
<protein>
    <submittedName>
        <fullName evidence="7">Chaperonin Cpn60</fullName>
    </submittedName>
</protein>
<dbReference type="Pfam" id="PF00118">
    <property type="entry name" value="Cpn60_TCP1"/>
    <property type="match status" value="1"/>
</dbReference>
<dbReference type="SUPFAM" id="SSF54849">
    <property type="entry name" value="GroEL-intermediate domain like"/>
    <property type="match status" value="1"/>
</dbReference>
<dbReference type="EMBL" id="QQST01000002">
    <property type="protein sequence ID" value="RDI70034.1"/>
    <property type="molecule type" value="Genomic_DNA"/>
</dbReference>
<comment type="caution">
    <text evidence="7">The sequence shown here is derived from an EMBL/GenBank/DDBJ whole genome shotgun (WGS) entry which is preliminary data.</text>
</comment>
<dbReference type="Gene3D" id="3.50.7.10">
    <property type="entry name" value="GroEL"/>
    <property type="match status" value="1"/>
</dbReference>
<dbReference type="GO" id="GO:0016887">
    <property type="term" value="F:ATP hydrolysis activity"/>
    <property type="evidence" value="ECO:0007669"/>
    <property type="project" value="InterPro"/>
</dbReference>
<keyword evidence="2 5" id="KW-0547">Nucleotide-binding</keyword>
<dbReference type="InterPro" id="IPR017998">
    <property type="entry name" value="Chaperone_TCP-1"/>
</dbReference>
<comment type="similarity">
    <text evidence="1 5">Belongs to the TCP-1 chaperonin family.</text>
</comment>